<reference evidence="2" key="1">
    <citation type="journal article" date="2023" name="Plant J.">
        <title>Genome sequences and population genomics provide insights into the demographic history, inbreeding, and mutation load of two 'living fossil' tree species of Dipteronia.</title>
        <authorList>
            <person name="Feng Y."/>
            <person name="Comes H.P."/>
            <person name="Chen J."/>
            <person name="Zhu S."/>
            <person name="Lu R."/>
            <person name="Zhang X."/>
            <person name="Li P."/>
            <person name="Qiu J."/>
            <person name="Olsen K.M."/>
            <person name="Qiu Y."/>
        </authorList>
    </citation>
    <scope>NUCLEOTIDE SEQUENCE</scope>
    <source>
        <strain evidence="2">KIB01</strain>
    </source>
</reference>
<evidence type="ECO:0000259" key="1">
    <source>
        <dbReference type="Pfam" id="PF13456"/>
    </source>
</evidence>
<organism evidence="2 3">
    <name type="scientific">Dipteronia dyeriana</name>
    <dbReference type="NCBI Taxonomy" id="168575"/>
    <lineage>
        <taxon>Eukaryota</taxon>
        <taxon>Viridiplantae</taxon>
        <taxon>Streptophyta</taxon>
        <taxon>Embryophyta</taxon>
        <taxon>Tracheophyta</taxon>
        <taxon>Spermatophyta</taxon>
        <taxon>Magnoliopsida</taxon>
        <taxon>eudicotyledons</taxon>
        <taxon>Gunneridae</taxon>
        <taxon>Pentapetalae</taxon>
        <taxon>rosids</taxon>
        <taxon>malvids</taxon>
        <taxon>Sapindales</taxon>
        <taxon>Sapindaceae</taxon>
        <taxon>Hippocastanoideae</taxon>
        <taxon>Acereae</taxon>
        <taxon>Dipteronia</taxon>
    </lineage>
</organism>
<sequence length="652" mass="73907">MNADDIAALCAAMSLKELEEPVRKLEGDLKNDGERKLSLCLVGKVLANKLIHRDVFQRVLLRIWKFLKVHVVINVLIPLRRILRLDVLGDGDESVMLLWYERLPEHCHRCGRLRHRTIECTDSEANQELLFGAWLKAGVPIIRKNRRPQCPYSVEADYSDKFKISHNGKKLKGVDKNVEDTHNNHTFLFSSQHIDEQARNKQKVRDKGLKKQMGHQGFVVNEADGLDPNLGSAICLFEGKKDSATDGPSIRENGALSFVGKASDCDSNDFKFGRGLDVGHEVGSSVQISDGIEILASEAWFFGQTDGEQCWSEWGYMPHFTRSNERDDDQLIQERLDRGLGCFWWSQLFPFSCVKHFDFWRSDHRPLLVEVSNSRKCHERACLNRRFHFEACWAEDEGRRLLIELNWGIRLYGGTVGEENTIAGLQCLNKGDFVEMIYGQIRPTRGLHQGDPISPYIFLICAEGLSSMLKQQLKESAFRVSSVSRKDTGSLGFRDMLTFNQALLPKKVIWNGLLWGKDILVTGSRWRIGDVNFMECFRSANSGEDQVLIGGRSDNINWCKPDQGWFKVNTEVVVDNLKCGVCVGIIIMNHLGVVRCCSIRNFRANFSPQIAEAIALLYGIRLAVEENFVPAVIEFDAKAVGGYDKYGSCTCY</sequence>
<dbReference type="PANTHER" id="PTHR47074:SF48">
    <property type="entry name" value="POLYNUCLEOTIDYL TRANSFERASE, RIBONUCLEASE H-LIKE SUPERFAMILY PROTEIN"/>
    <property type="match status" value="1"/>
</dbReference>
<name>A0AAD9X932_9ROSI</name>
<dbReference type="Proteomes" id="UP001280121">
    <property type="component" value="Unassembled WGS sequence"/>
</dbReference>
<gene>
    <name evidence="2" type="ORF">Ddye_008003</name>
</gene>
<keyword evidence="3" id="KW-1185">Reference proteome</keyword>
<evidence type="ECO:0000313" key="3">
    <source>
        <dbReference type="Proteomes" id="UP001280121"/>
    </source>
</evidence>
<dbReference type="GO" id="GO:0004523">
    <property type="term" value="F:RNA-DNA hybrid ribonuclease activity"/>
    <property type="evidence" value="ECO:0007669"/>
    <property type="project" value="InterPro"/>
</dbReference>
<proteinExistence type="predicted"/>
<accession>A0AAD9X932</accession>
<dbReference type="PANTHER" id="PTHR47074">
    <property type="entry name" value="BNAC02G40300D PROTEIN"/>
    <property type="match status" value="1"/>
</dbReference>
<evidence type="ECO:0000313" key="2">
    <source>
        <dbReference type="EMBL" id="KAK2654951.1"/>
    </source>
</evidence>
<comment type="caution">
    <text evidence="2">The sequence shown here is derived from an EMBL/GenBank/DDBJ whole genome shotgun (WGS) entry which is preliminary data.</text>
</comment>
<protein>
    <recommendedName>
        <fullName evidence="1">RNase H type-1 domain-containing protein</fullName>
    </recommendedName>
</protein>
<dbReference type="EMBL" id="JANJYI010000003">
    <property type="protein sequence ID" value="KAK2654951.1"/>
    <property type="molecule type" value="Genomic_DNA"/>
</dbReference>
<dbReference type="InterPro" id="IPR002156">
    <property type="entry name" value="RNaseH_domain"/>
</dbReference>
<dbReference type="GO" id="GO:0003676">
    <property type="term" value="F:nucleic acid binding"/>
    <property type="evidence" value="ECO:0007669"/>
    <property type="project" value="InterPro"/>
</dbReference>
<dbReference type="InterPro" id="IPR052929">
    <property type="entry name" value="RNase_H-like_EbsB-rel"/>
</dbReference>
<dbReference type="AlphaFoldDB" id="A0AAD9X932"/>
<feature type="domain" description="RNase H type-1" evidence="1">
    <location>
        <begin position="583"/>
        <end position="640"/>
    </location>
</feature>
<dbReference type="Pfam" id="PF13456">
    <property type="entry name" value="RVT_3"/>
    <property type="match status" value="1"/>
</dbReference>